<name>A0A365MVN0_GIBIN</name>
<protein>
    <submittedName>
        <fullName evidence="1">Uncharacterized protein</fullName>
    </submittedName>
</protein>
<organism evidence="1 2">
    <name type="scientific">Gibberella intermedia</name>
    <name type="common">Bulb rot disease fungus</name>
    <name type="synonym">Fusarium proliferatum</name>
    <dbReference type="NCBI Taxonomy" id="948311"/>
    <lineage>
        <taxon>Eukaryota</taxon>
        <taxon>Fungi</taxon>
        <taxon>Dikarya</taxon>
        <taxon>Ascomycota</taxon>
        <taxon>Pezizomycotina</taxon>
        <taxon>Sordariomycetes</taxon>
        <taxon>Hypocreomycetidae</taxon>
        <taxon>Hypocreales</taxon>
        <taxon>Nectriaceae</taxon>
        <taxon>Fusarium</taxon>
        <taxon>Fusarium fujikuroi species complex</taxon>
    </lineage>
</organism>
<dbReference type="EMBL" id="PKMI01000039">
    <property type="protein sequence ID" value="RBA12607.1"/>
    <property type="molecule type" value="Genomic_DNA"/>
</dbReference>
<sequence length="193" mass="21608">MASTDSASDSTESRVITGWKRVAWPILRTLPLEKSAASLPAPMQQISEDVLKIGHETAQKHHLFSSFEDMKDGIHFERRSWRPTLLIVAPWSSEKTPIWEAALEEMVTSLTELTRASSIRDGDIAVEIIAPELTQTIYYTFINDPHLSATWDSVSSKVYDCLESFQATKGHMSTIAFQRYGVLPDLEANPATI</sequence>
<accession>A0A365MVN0</accession>
<gene>
    <name evidence="1" type="ORF">FPRO05_04057</name>
</gene>
<evidence type="ECO:0000313" key="2">
    <source>
        <dbReference type="Proteomes" id="UP000251714"/>
    </source>
</evidence>
<dbReference type="Proteomes" id="UP000251714">
    <property type="component" value="Unassembled WGS sequence"/>
</dbReference>
<evidence type="ECO:0000313" key="1">
    <source>
        <dbReference type="EMBL" id="RBA12607.1"/>
    </source>
</evidence>
<proteinExistence type="predicted"/>
<dbReference type="AlphaFoldDB" id="A0A365MVN0"/>
<reference evidence="1 2" key="1">
    <citation type="submission" date="2017-12" db="EMBL/GenBank/DDBJ databases">
        <title>Genome sequence of the mycotoxigenic crop pathogen Fusarium proliferatum, strain ITEM 2341 from Date Palm.</title>
        <authorList>
            <person name="Almiman B.F."/>
            <person name="Shittu T.A."/>
            <person name="Muthumeenakshi S."/>
            <person name="Baroncelli R."/>
            <person name="Sreenivasaprasada S."/>
        </authorList>
    </citation>
    <scope>NUCLEOTIDE SEQUENCE [LARGE SCALE GENOMIC DNA]</scope>
    <source>
        <strain evidence="1 2">ITEM 2341</strain>
    </source>
</reference>
<comment type="caution">
    <text evidence="1">The sequence shown here is derived from an EMBL/GenBank/DDBJ whole genome shotgun (WGS) entry which is preliminary data.</text>
</comment>